<reference evidence="1 2" key="1">
    <citation type="journal article" date="2014" name="Nat. Commun.">
        <title>Multiple recent horizontal transfers of a large genomic region in cheese making fungi.</title>
        <authorList>
            <person name="Cheeseman K."/>
            <person name="Ropars J."/>
            <person name="Renault P."/>
            <person name="Dupont J."/>
            <person name="Gouzy J."/>
            <person name="Branca A."/>
            <person name="Abraham A.L."/>
            <person name="Ceppi M."/>
            <person name="Conseiller E."/>
            <person name="Debuchy R."/>
            <person name="Malagnac F."/>
            <person name="Goarin A."/>
            <person name="Silar P."/>
            <person name="Lacoste S."/>
            <person name="Sallet E."/>
            <person name="Bensimon A."/>
            <person name="Giraud T."/>
            <person name="Brygoo Y."/>
        </authorList>
    </citation>
    <scope>NUCLEOTIDE SEQUENCE [LARGE SCALE GENOMIC DNA]</scope>
    <source>
        <strain evidence="2">FM 013</strain>
    </source>
</reference>
<dbReference type="AlphaFoldDB" id="A0A0G4PWV2"/>
<name>A0A0G4PWV2_PENC3</name>
<sequence>MLAVKGGHFSIVDALVANPGLKYFSLKRSLDIARDDSIKRAIRIRMEDDNIPQILLKRSPGTRFGGL</sequence>
<keyword evidence="2" id="KW-1185">Reference proteome</keyword>
<evidence type="ECO:0000313" key="1">
    <source>
        <dbReference type="EMBL" id="CRL30840.1"/>
    </source>
</evidence>
<accession>A0A0G4PWV2</accession>
<protein>
    <submittedName>
        <fullName evidence="1">Str. FM013</fullName>
    </submittedName>
</protein>
<proteinExistence type="predicted"/>
<dbReference type="Proteomes" id="UP000053732">
    <property type="component" value="Unassembled WGS sequence"/>
</dbReference>
<dbReference type="EMBL" id="HG793194">
    <property type="protein sequence ID" value="CRL30840.1"/>
    <property type="molecule type" value="Genomic_DNA"/>
</dbReference>
<gene>
    <name evidence="1" type="ORF">PCAMFM013_S061g000014</name>
</gene>
<evidence type="ECO:0000313" key="2">
    <source>
        <dbReference type="Proteomes" id="UP000053732"/>
    </source>
</evidence>
<dbReference type="STRING" id="1429867.A0A0G4PWV2"/>
<organism evidence="1 2">
    <name type="scientific">Penicillium camemberti (strain FM 013)</name>
    <dbReference type="NCBI Taxonomy" id="1429867"/>
    <lineage>
        <taxon>Eukaryota</taxon>
        <taxon>Fungi</taxon>
        <taxon>Dikarya</taxon>
        <taxon>Ascomycota</taxon>
        <taxon>Pezizomycotina</taxon>
        <taxon>Eurotiomycetes</taxon>
        <taxon>Eurotiomycetidae</taxon>
        <taxon>Eurotiales</taxon>
        <taxon>Aspergillaceae</taxon>
        <taxon>Penicillium</taxon>
    </lineage>
</organism>